<dbReference type="Gene3D" id="3.90.226.10">
    <property type="entry name" value="2-enoyl-CoA Hydratase, Chain A, domain 1"/>
    <property type="match status" value="1"/>
</dbReference>
<accession>A0A9Q2ZRV1</accession>
<dbReference type="AlphaFoldDB" id="A0A9Q2ZRV1"/>
<gene>
    <name evidence="2" type="ORF">G6731_00220</name>
</gene>
<name>A0A9Q2ZRV1_9BURK</name>
<sequence>MRKASIRLKTALLASLTCVTVHAWGMSFERQERCIEGLTPKCQVMILATGQIDKDSPKQFKSFAQTFPRGTWVAVSSPGGNLVGGMQLGLAIRELGFNTTIGNSDYSPPDCLSACAYAFAGGVSRKLTPGSRYGLHQFRGSDQAINAEDTQKISATLAKYLDAMGVDRRLLDYAQMTTSDKVTVLTLAQAQLLKVDTAGQTSYARWKVEVTPDSKLLAINSSLFTVGSQIPITLGILPVPGQNNKVACLIYYKSNDASAFSASNPQHFEIGKEIYPLISAGNWQEKTGGYQATFLIPDNLLIALLQAPDDTVITLSGSFSKPPQSNTTTASTNPLTAYFGVGNLKNSLQALLKR</sequence>
<reference evidence="2" key="1">
    <citation type="journal article" date="2021" name="Genome Biol. Evol.">
        <title>Continental-Scale Gene Flow Prevents Allopatric Divergence of Pelagic Freshwater Bacteria.</title>
        <authorList>
            <person name="Hoetzinger M."/>
            <person name="Pitt A."/>
            <person name="Huemer A."/>
            <person name="Hahn M.W."/>
        </authorList>
    </citation>
    <scope>NUCLEOTIDE SEQUENCE</scope>
    <source>
        <strain evidence="2">SM1-W8</strain>
    </source>
</reference>
<dbReference type="Proteomes" id="UP000783102">
    <property type="component" value="Unassembled WGS sequence"/>
</dbReference>
<feature type="signal peptide" evidence="1">
    <location>
        <begin position="1"/>
        <end position="23"/>
    </location>
</feature>
<evidence type="ECO:0000313" key="2">
    <source>
        <dbReference type="EMBL" id="MBT8550388.1"/>
    </source>
</evidence>
<comment type="caution">
    <text evidence="2">The sequence shown here is derived from an EMBL/GenBank/DDBJ whole genome shotgun (WGS) entry which is preliminary data.</text>
</comment>
<protein>
    <submittedName>
        <fullName evidence="2">Uncharacterized protein</fullName>
    </submittedName>
</protein>
<dbReference type="InterPro" id="IPR029045">
    <property type="entry name" value="ClpP/crotonase-like_dom_sf"/>
</dbReference>
<proteinExistence type="predicted"/>
<organism evidence="2 3">
    <name type="scientific">Polynucleobacter paneuropaeus</name>
    <dbReference type="NCBI Taxonomy" id="2527775"/>
    <lineage>
        <taxon>Bacteria</taxon>
        <taxon>Pseudomonadati</taxon>
        <taxon>Pseudomonadota</taxon>
        <taxon>Betaproteobacteria</taxon>
        <taxon>Burkholderiales</taxon>
        <taxon>Burkholderiaceae</taxon>
        <taxon>Polynucleobacter</taxon>
    </lineage>
</organism>
<dbReference type="SUPFAM" id="SSF52096">
    <property type="entry name" value="ClpP/crotonase"/>
    <property type="match status" value="1"/>
</dbReference>
<feature type="chain" id="PRO_5040272676" evidence="1">
    <location>
        <begin position="24"/>
        <end position="354"/>
    </location>
</feature>
<evidence type="ECO:0000256" key="1">
    <source>
        <dbReference type="SAM" id="SignalP"/>
    </source>
</evidence>
<keyword evidence="1" id="KW-0732">Signal</keyword>
<dbReference type="EMBL" id="JAANEY010000001">
    <property type="protein sequence ID" value="MBT8550388.1"/>
    <property type="molecule type" value="Genomic_DNA"/>
</dbReference>
<evidence type="ECO:0000313" key="3">
    <source>
        <dbReference type="Proteomes" id="UP000783102"/>
    </source>
</evidence>